<organism evidence="1 2">
    <name type="scientific">Blastococcus xanthinilyticus</name>
    <dbReference type="NCBI Taxonomy" id="1564164"/>
    <lineage>
        <taxon>Bacteria</taxon>
        <taxon>Bacillati</taxon>
        <taxon>Actinomycetota</taxon>
        <taxon>Actinomycetes</taxon>
        <taxon>Geodermatophilales</taxon>
        <taxon>Geodermatophilaceae</taxon>
        <taxon>Blastococcus</taxon>
    </lineage>
</organism>
<sequence>MAQRSHPAEDERRALVQDLAAELVERVDPDELAVFDDAAEDYFRDPGAVLDPRRRDEAVGSGVELALLTPVVLAVAQQVVDYLAGVVVEAVGDGVRPRLLHAVRRLLRLGDDEGTADPPMALDSAQVEHVRAVALARARDVGLDDERARLLAESVVGGLRRTG</sequence>
<proteinExistence type="predicted"/>
<evidence type="ECO:0000313" key="1">
    <source>
        <dbReference type="EMBL" id="TYP89000.1"/>
    </source>
</evidence>
<dbReference type="EMBL" id="VNHW01000003">
    <property type="protein sequence ID" value="TYP89000.1"/>
    <property type="molecule type" value="Genomic_DNA"/>
</dbReference>
<gene>
    <name evidence="1" type="ORF">BD833_103156</name>
</gene>
<keyword evidence="2" id="KW-1185">Reference proteome</keyword>
<name>A0A5S5CZ07_9ACTN</name>
<evidence type="ECO:0000313" key="2">
    <source>
        <dbReference type="Proteomes" id="UP000322499"/>
    </source>
</evidence>
<reference evidence="1 2" key="1">
    <citation type="submission" date="2019-07" db="EMBL/GenBank/DDBJ databases">
        <title>Genomic Encyclopedia of Archaeal and Bacterial Type Strains, Phase II (KMG-II): from individual species to whole genera.</title>
        <authorList>
            <person name="Goeker M."/>
        </authorList>
    </citation>
    <scope>NUCLEOTIDE SEQUENCE [LARGE SCALE GENOMIC DNA]</scope>
    <source>
        <strain evidence="1 2">DSM 46842</strain>
    </source>
</reference>
<dbReference type="Proteomes" id="UP000322499">
    <property type="component" value="Unassembled WGS sequence"/>
</dbReference>
<dbReference type="AlphaFoldDB" id="A0A5S5CZ07"/>
<comment type="caution">
    <text evidence="1">The sequence shown here is derived from an EMBL/GenBank/DDBJ whole genome shotgun (WGS) entry which is preliminary data.</text>
</comment>
<protein>
    <submittedName>
        <fullName evidence="1">Uncharacterized protein</fullName>
    </submittedName>
</protein>
<dbReference type="RefSeq" id="WP_166532218.1">
    <property type="nucleotide sequence ID" value="NZ_VNHW01000003.1"/>
</dbReference>
<accession>A0A5S5CZ07</accession>